<dbReference type="Gene3D" id="3.30.70.1520">
    <property type="entry name" value="Heterotetrameric sarcosine oxidase"/>
    <property type="match status" value="1"/>
</dbReference>
<dbReference type="Gene3D" id="3.30.1360.120">
    <property type="entry name" value="Probable tRNA modification gtpase trme, domain 1"/>
    <property type="match status" value="1"/>
</dbReference>
<dbReference type="InterPro" id="IPR027266">
    <property type="entry name" value="TrmE/GcvT-like"/>
</dbReference>
<dbReference type="AlphaFoldDB" id="A0A8J2YEI6"/>
<reference evidence="1" key="2">
    <citation type="submission" date="2020-09" db="EMBL/GenBank/DDBJ databases">
        <authorList>
            <person name="Sun Q."/>
            <person name="Sedlacek I."/>
        </authorList>
    </citation>
    <scope>NUCLEOTIDE SEQUENCE</scope>
    <source>
        <strain evidence="1">CCM 7684</strain>
    </source>
</reference>
<dbReference type="Proteomes" id="UP000602745">
    <property type="component" value="Unassembled WGS sequence"/>
</dbReference>
<keyword evidence="2" id="KW-1185">Reference proteome</keyword>
<reference evidence="1" key="1">
    <citation type="journal article" date="2014" name="Int. J. Syst. Evol. Microbiol.">
        <title>Complete genome sequence of Corynebacterium casei LMG S-19264T (=DSM 44701T), isolated from a smear-ripened cheese.</title>
        <authorList>
            <consortium name="US DOE Joint Genome Institute (JGI-PGF)"/>
            <person name="Walter F."/>
            <person name="Albersmeier A."/>
            <person name="Kalinowski J."/>
            <person name="Ruckert C."/>
        </authorList>
    </citation>
    <scope>NUCLEOTIDE SEQUENCE</scope>
    <source>
        <strain evidence="1">CCM 7684</strain>
    </source>
</reference>
<organism evidence="1 2">
    <name type="scientific">Agaricicola taiwanensis</name>
    <dbReference type="NCBI Taxonomy" id="591372"/>
    <lineage>
        <taxon>Bacteria</taxon>
        <taxon>Pseudomonadati</taxon>
        <taxon>Pseudomonadota</taxon>
        <taxon>Alphaproteobacteria</taxon>
        <taxon>Rhodobacterales</taxon>
        <taxon>Paracoccaceae</taxon>
        <taxon>Agaricicola</taxon>
    </lineage>
</organism>
<evidence type="ECO:0000313" key="1">
    <source>
        <dbReference type="EMBL" id="GGE37048.1"/>
    </source>
</evidence>
<sequence>MLQWTETLDGPRSLVTGQTIALVTIEDPGFIEIRGQRSDRSLSKAIRALTGSPPPSEPWSSTGNDHLRLIWRGPDRWWLLLPRIEATKVAADFTMTCGKKAVIAELTGAVAALRLVGASAPEVLARLCPLDLTAVAPLQARATTLNDIPVTLLREAAGVVSWLVLVPRSFAFDVAQDLAWAVKTTAPLDLFGKREPPPV</sequence>
<proteinExistence type="predicted"/>
<protein>
    <recommendedName>
        <fullName evidence="3">Sarcosine oxidase subunit gamma</fullName>
    </recommendedName>
</protein>
<accession>A0A8J2YEI6</accession>
<evidence type="ECO:0008006" key="3">
    <source>
        <dbReference type="Google" id="ProtNLM"/>
    </source>
</evidence>
<gene>
    <name evidence="1" type="ORF">GCM10007276_13140</name>
</gene>
<comment type="caution">
    <text evidence="1">The sequence shown here is derived from an EMBL/GenBank/DDBJ whole genome shotgun (WGS) entry which is preliminary data.</text>
</comment>
<evidence type="ECO:0000313" key="2">
    <source>
        <dbReference type="Proteomes" id="UP000602745"/>
    </source>
</evidence>
<dbReference type="RefSeq" id="WP_188408862.1">
    <property type="nucleotide sequence ID" value="NZ_BMCP01000001.1"/>
</dbReference>
<dbReference type="EMBL" id="BMCP01000001">
    <property type="protein sequence ID" value="GGE37048.1"/>
    <property type="molecule type" value="Genomic_DNA"/>
</dbReference>
<name>A0A8J2YEI6_9RHOB</name>
<dbReference type="SUPFAM" id="SSF103025">
    <property type="entry name" value="Folate-binding domain"/>
    <property type="match status" value="1"/>
</dbReference>